<accession>A0A2C9D1P1</accession>
<dbReference type="PANTHER" id="PTHR30570">
    <property type="entry name" value="PERIPLASMIC PHOSPHATE BINDING COMPONENT OF PHOSPHATE ABC TRANSPORTER"/>
    <property type="match status" value="1"/>
</dbReference>
<dbReference type="InterPro" id="IPR050811">
    <property type="entry name" value="Phosphate_ABC_transporter"/>
</dbReference>
<proteinExistence type="predicted"/>
<dbReference type="AlphaFoldDB" id="A0A2C9D1P1"/>
<dbReference type="Gene3D" id="3.40.190.10">
    <property type="entry name" value="Periplasmic binding protein-like II"/>
    <property type="match status" value="2"/>
</dbReference>
<gene>
    <name evidence="4" type="primary">pstS_2</name>
    <name evidence="4" type="ORF">HDIA_0558</name>
</gene>
<dbReference type="InterPro" id="IPR024370">
    <property type="entry name" value="PBP_domain"/>
</dbReference>
<dbReference type="KEGG" id="hdi:HDIA_0558"/>
<dbReference type="Pfam" id="PF12849">
    <property type="entry name" value="PBP_like_2"/>
    <property type="match status" value="1"/>
</dbReference>
<dbReference type="SUPFAM" id="SSF53850">
    <property type="entry name" value="Periplasmic binding protein-like II"/>
    <property type="match status" value="1"/>
</dbReference>
<evidence type="ECO:0000256" key="1">
    <source>
        <dbReference type="ARBA" id="ARBA00022729"/>
    </source>
</evidence>
<dbReference type="Proteomes" id="UP000223606">
    <property type="component" value="Chromosome 1"/>
</dbReference>
<evidence type="ECO:0000256" key="2">
    <source>
        <dbReference type="SAM" id="SignalP"/>
    </source>
</evidence>
<evidence type="ECO:0000313" key="5">
    <source>
        <dbReference type="Proteomes" id="UP000223606"/>
    </source>
</evidence>
<dbReference type="EMBL" id="LT960614">
    <property type="protein sequence ID" value="SON54099.1"/>
    <property type="molecule type" value="Genomic_DNA"/>
</dbReference>
<keyword evidence="5" id="KW-1185">Reference proteome</keyword>
<organism evidence="4 5">
    <name type="scientific">Hartmannibacter diazotrophicus</name>
    <dbReference type="NCBI Taxonomy" id="1482074"/>
    <lineage>
        <taxon>Bacteria</taxon>
        <taxon>Pseudomonadati</taxon>
        <taxon>Pseudomonadota</taxon>
        <taxon>Alphaproteobacteria</taxon>
        <taxon>Hyphomicrobiales</taxon>
        <taxon>Pleomorphomonadaceae</taxon>
        <taxon>Hartmannibacter</taxon>
    </lineage>
</organism>
<protein>
    <submittedName>
        <fullName evidence="4">Phosphate-binding protein PstS</fullName>
    </submittedName>
</protein>
<name>A0A2C9D1P1_9HYPH</name>
<dbReference type="PANTHER" id="PTHR30570:SF1">
    <property type="entry name" value="PHOSPHATE-BINDING PROTEIN PSTS"/>
    <property type="match status" value="1"/>
</dbReference>
<feature type="domain" description="PBP" evidence="3">
    <location>
        <begin position="22"/>
        <end position="310"/>
    </location>
</feature>
<reference evidence="5" key="1">
    <citation type="submission" date="2017-09" db="EMBL/GenBank/DDBJ databases">
        <title>Genome sequence of Nannocystis excedens DSM 71.</title>
        <authorList>
            <person name="Blom J."/>
        </authorList>
    </citation>
    <scope>NUCLEOTIDE SEQUENCE [LARGE SCALE GENOMIC DNA]</scope>
    <source>
        <strain evidence="5">type strain: E19</strain>
    </source>
</reference>
<feature type="chain" id="PRO_5012226058" evidence="2">
    <location>
        <begin position="21"/>
        <end position="346"/>
    </location>
</feature>
<feature type="signal peptide" evidence="2">
    <location>
        <begin position="1"/>
        <end position="20"/>
    </location>
</feature>
<sequence>MKFAMTVSALAVAASTFAFAGVAEARDQIQIKGSSTVLPYATIVAEAFGENFSYPTPVVEGGGSGAGRKALCEGVGENTIDIADSSSRIKQSDIDNCKANGVNDIQEVRIGYDGIVFASDINGPKFAFTPADWFKALAAEVVVDGKVVANPNKSWHDVNADLPDQAILAFIPGTKHGTREVFDIKVLEDGCKESGALEAFVAAKGEKDGEKACLALRTDGVSVDIDGDYTETLARLEANKQAIGVFGLSFYENNTDKLQVATMNGVTPSVETVAKGEYPVSRPLYFYVKNAHLDVIPGLQEYVEFFVSDDMAGPGGPLAAYGLVPDPELAKTQEMVKNRTPMGPLD</sequence>
<dbReference type="OrthoDB" id="9790048at2"/>
<evidence type="ECO:0000313" key="4">
    <source>
        <dbReference type="EMBL" id="SON54099.1"/>
    </source>
</evidence>
<keyword evidence="1 2" id="KW-0732">Signal</keyword>
<evidence type="ECO:0000259" key="3">
    <source>
        <dbReference type="Pfam" id="PF12849"/>
    </source>
</evidence>